<accession>Q67J14</accession>
<sequence>MAAAAATVTAVQPAASSCGKRDGDNACVVDMCASLNLPRRPFFLFLTCYHVTRVRSLQAQEGEEGEVAAGGGGGGLPRRGGEQRGAALRGQVSTKYITAASHGDIVSARASCGLSVTVRFGFLGDLYSYSPCTRSIGTAVGL</sequence>
<evidence type="ECO:0000313" key="3">
    <source>
        <dbReference type="Proteomes" id="UP000059680"/>
    </source>
</evidence>
<feature type="region of interest" description="Disordered" evidence="1">
    <location>
        <begin position="62"/>
        <end position="84"/>
    </location>
</feature>
<reference evidence="2 3" key="2">
    <citation type="journal article" date="2013" name="Plant Cell Physiol.">
        <title>Rice Annotation Project Database (RAP-DB): an integrative and interactive database for rice genomics.</title>
        <authorList>
            <person name="Sakai H."/>
            <person name="Lee S.S."/>
            <person name="Tanaka T."/>
            <person name="Numa H."/>
            <person name="Kim J."/>
            <person name="Kawahara Y."/>
            <person name="Wakimoto H."/>
            <person name="Yang C.C."/>
            <person name="Iwamoto M."/>
            <person name="Abe T."/>
            <person name="Yamada Y."/>
            <person name="Muto A."/>
            <person name="Inokuchi H."/>
            <person name="Ikemura T."/>
            <person name="Matsumoto T."/>
            <person name="Sasaki T."/>
            <person name="Itoh T."/>
        </authorList>
    </citation>
    <scope>NUCLEOTIDE SEQUENCE [LARGE SCALE GENOMIC DNA]</scope>
    <source>
        <strain evidence="3">cv. Nipponbare</strain>
    </source>
</reference>
<dbReference type="HOGENOM" id="CLU_1819095_0_0_1"/>
<keyword evidence="3" id="KW-1185">Reference proteome</keyword>
<dbReference type="EMBL" id="AP014965">
    <property type="protein sequence ID" value="BAT08470.1"/>
    <property type="molecule type" value="Genomic_DNA"/>
</dbReference>
<dbReference type="Proteomes" id="UP000059680">
    <property type="component" value="Chromosome 9"/>
</dbReference>
<dbReference type="Gramene" id="Os09t0459900-01">
    <property type="protein sequence ID" value="Os09t0459900-01"/>
    <property type="gene ID" value="Os09g0459900"/>
</dbReference>
<evidence type="ECO:0000256" key="1">
    <source>
        <dbReference type="SAM" id="MobiDB-lite"/>
    </source>
</evidence>
<protein>
    <submittedName>
        <fullName evidence="2">Os09g0459900 protein</fullName>
    </submittedName>
</protein>
<feature type="compositionally biased region" description="Gly residues" evidence="1">
    <location>
        <begin position="68"/>
        <end position="78"/>
    </location>
</feature>
<dbReference type="ExpressionAtlas" id="Q67J14">
    <property type="expression patterns" value="baseline and differential"/>
</dbReference>
<reference evidence="3" key="1">
    <citation type="journal article" date="2005" name="Nature">
        <title>The map-based sequence of the rice genome.</title>
        <authorList>
            <consortium name="International rice genome sequencing project (IRGSP)"/>
            <person name="Matsumoto T."/>
            <person name="Wu J."/>
            <person name="Kanamori H."/>
            <person name="Katayose Y."/>
            <person name="Fujisawa M."/>
            <person name="Namiki N."/>
            <person name="Mizuno H."/>
            <person name="Yamamoto K."/>
            <person name="Antonio B.A."/>
            <person name="Baba T."/>
            <person name="Sakata K."/>
            <person name="Nagamura Y."/>
            <person name="Aoki H."/>
            <person name="Arikawa K."/>
            <person name="Arita K."/>
            <person name="Bito T."/>
            <person name="Chiden Y."/>
            <person name="Fujitsuka N."/>
            <person name="Fukunaka R."/>
            <person name="Hamada M."/>
            <person name="Harada C."/>
            <person name="Hayashi A."/>
            <person name="Hijishita S."/>
            <person name="Honda M."/>
            <person name="Hosokawa S."/>
            <person name="Ichikawa Y."/>
            <person name="Idonuma A."/>
            <person name="Iijima M."/>
            <person name="Ikeda M."/>
            <person name="Ikeno M."/>
            <person name="Ito K."/>
            <person name="Ito S."/>
            <person name="Ito T."/>
            <person name="Ito Y."/>
            <person name="Ito Y."/>
            <person name="Iwabuchi A."/>
            <person name="Kamiya K."/>
            <person name="Karasawa W."/>
            <person name="Kurita K."/>
            <person name="Katagiri S."/>
            <person name="Kikuta A."/>
            <person name="Kobayashi H."/>
            <person name="Kobayashi N."/>
            <person name="Machita K."/>
            <person name="Maehara T."/>
            <person name="Masukawa M."/>
            <person name="Mizubayashi T."/>
            <person name="Mukai Y."/>
            <person name="Nagasaki H."/>
            <person name="Nagata Y."/>
            <person name="Naito S."/>
            <person name="Nakashima M."/>
            <person name="Nakama Y."/>
            <person name="Nakamichi Y."/>
            <person name="Nakamura M."/>
            <person name="Meguro A."/>
            <person name="Negishi M."/>
            <person name="Ohta I."/>
            <person name="Ohta T."/>
            <person name="Okamoto M."/>
            <person name="Ono N."/>
            <person name="Saji S."/>
            <person name="Sakaguchi M."/>
            <person name="Sakai K."/>
            <person name="Shibata M."/>
            <person name="Shimokawa T."/>
            <person name="Song J."/>
            <person name="Takazaki Y."/>
            <person name="Terasawa K."/>
            <person name="Tsugane M."/>
            <person name="Tsuji K."/>
            <person name="Ueda S."/>
            <person name="Waki K."/>
            <person name="Yamagata H."/>
            <person name="Yamamoto M."/>
            <person name="Yamamoto S."/>
            <person name="Yamane H."/>
            <person name="Yoshiki S."/>
            <person name="Yoshihara R."/>
            <person name="Yukawa K."/>
            <person name="Zhong H."/>
            <person name="Yano M."/>
            <person name="Yuan Q."/>
            <person name="Ouyang S."/>
            <person name="Liu J."/>
            <person name="Jones K.M."/>
            <person name="Gansberger K."/>
            <person name="Moffat K."/>
            <person name="Hill J."/>
            <person name="Bera J."/>
            <person name="Fadrosh D."/>
            <person name="Jin S."/>
            <person name="Johri S."/>
            <person name="Kim M."/>
            <person name="Overton L."/>
            <person name="Reardon M."/>
            <person name="Tsitrin T."/>
            <person name="Vuong H."/>
            <person name="Weaver B."/>
            <person name="Ciecko A."/>
            <person name="Tallon L."/>
            <person name="Jackson J."/>
            <person name="Pai G."/>
            <person name="Aken S.V."/>
            <person name="Utterback T."/>
            <person name="Reidmuller S."/>
            <person name="Feldblyum T."/>
            <person name="Hsiao J."/>
            <person name="Zismann V."/>
            <person name="Iobst S."/>
            <person name="de Vazeille A.R."/>
            <person name="Buell C.R."/>
            <person name="Ying K."/>
            <person name="Li Y."/>
            <person name="Lu T."/>
            <person name="Huang Y."/>
            <person name="Zhao Q."/>
            <person name="Feng Q."/>
            <person name="Zhang L."/>
            <person name="Zhu J."/>
            <person name="Weng Q."/>
            <person name="Mu J."/>
            <person name="Lu Y."/>
            <person name="Fan D."/>
            <person name="Liu Y."/>
            <person name="Guan J."/>
            <person name="Zhang Y."/>
            <person name="Yu S."/>
            <person name="Liu X."/>
            <person name="Zhang Y."/>
            <person name="Hong G."/>
            <person name="Han B."/>
            <person name="Choisne N."/>
            <person name="Demange N."/>
            <person name="Orjeda G."/>
            <person name="Samain S."/>
            <person name="Cattolico L."/>
            <person name="Pelletier E."/>
            <person name="Couloux A."/>
            <person name="Segurens B."/>
            <person name="Wincker P."/>
            <person name="D'Hont A."/>
            <person name="Scarpelli C."/>
            <person name="Weissenbach J."/>
            <person name="Salanoubat M."/>
            <person name="Quetier F."/>
            <person name="Yu Y."/>
            <person name="Kim H.R."/>
            <person name="Rambo T."/>
            <person name="Currie J."/>
            <person name="Collura K."/>
            <person name="Luo M."/>
            <person name="Yang T."/>
            <person name="Ammiraju J.S.S."/>
            <person name="Engler F."/>
            <person name="Soderlund C."/>
            <person name="Wing R.A."/>
            <person name="Palmer L.E."/>
            <person name="de la Bastide M."/>
            <person name="Spiegel L."/>
            <person name="Nascimento L."/>
            <person name="Zutavern T."/>
            <person name="O'Shaughnessy A."/>
            <person name="Dike S."/>
            <person name="Dedhia N."/>
            <person name="Preston R."/>
            <person name="Balija V."/>
            <person name="McCombie W.R."/>
            <person name="Chow T."/>
            <person name="Chen H."/>
            <person name="Chung M."/>
            <person name="Chen C."/>
            <person name="Shaw J."/>
            <person name="Wu H."/>
            <person name="Hsiao K."/>
            <person name="Chao Y."/>
            <person name="Chu M."/>
            <person name="Cheng C."/>
            <person name="Hour A."/>
            <person name="Lee P."/>
            <person name="Lin S."/>
            <person name="Lin Y."/>
            <person name="Liou J."/>
            <person name="Liu S."/>
            <person name="Hsing Y."/>
            <person name="Raghuvanshi S."/>
            <person name="Mohanty A."/>
            <person name="Bharti A.K."/>
            <person name="Gaur A."/>
            <person name="Gupta V."/>
            <person name="Kumar D."/>
            <person name="Ravi V."/>
            <person name="Vij S."/>
            <person name="Kapur A."/>
            <person name="Khurana P."/>
            <person name="Khurana P."/>
            <person name="Khurana J.P."/>
            <person name="Tyagi A.K."/>
            <person name="Gaikwad K."/>
            <person name="Singh A."/>
            <person name="Dalal V."/>
            <person name="Srivastava S."/>
            <person name="Dixit A."/>
            <person name="Pal A.K."/>
            <person name="Ghazi I.A."/>
            <person name="Yadav M."/>
            <person name="Pandit A."/>
            <person name="Bhargava A."/>
            <person name="Sureshbabu K."/>
            <person name="Batra K."/>
            <person name="Sharma T.R."/>
            <person name="Mohapatra T."/>
            <person name="Singh N.K."/>
            <person name="Messing J."/>
            <person name="Nelson A.B."/>
            <person name="Fuks G."/>
            <person name="Kavchok S."/>
            <person name="Keizer G."/>
            <person name="Linton E."/>
            <person name="Llaca V."/>
            <person name="Song R."/>
            <person name="Tanyolac B."/>
            <person name="Young S."/>
            <person name="Ho-Il K."/>
            <person name="Hahn J.H."/>
            <person name="Sangsakoo G."/>
            <person name="Vanavichit A."/>
            <person name="de Mattos Luiz.A.T."/>
            <person name="Zimmer P.D."/>
            <person name="Malone G."/>
            <person name="Dellagostin O."/>
            <person name="de Oliveira A.C."/>
            <person name="Bevan M."/>
            <person name="Bancroft I."/>
            <person name="Minx P."/>
            <person name="Cordum H."/>
            <person name="Wilson R."/>
            <person name="Cheng Z."/>
            <person name="Jin W."/>
            <person name="Jiang J."/>
            <person name="Leong S.A."/>
            <person name="Iwama H."/>
            <person name="Gojobori T."/>
            <person name="Itoh T."/>
            <person name="Niimura Y."/>
            <person name="Fujii Y."/>
            <person name="Habara T."/>
            <person name="Sakai H."/>
            <person name="Sato Y."/>
            <person name="Wilson G."/>
            <person name="Kumar K."/>
            <person name="McCouch S."/>
            <person name="Juretic N."/>
            <person name="Hoen D."/>
            <person name="Wright S."/>
            <person name="Bruskiewich R."/>
            <person name="Bureau T."/>
            <person name="Miyao A."/>
            <person name="Hirochika H."/>
            <person name="Nishikawa T."/>
            <person name="Kadowaki K."/>
            <person name="Sugiura M."/>
            <person name="Burr B."/>
            <person name="Sasaki T."/>
        </authorList>
    </citation>
    <scope>NUCLEOTIDE SEQUENCE [LARGE SCALE GENOMIC DNA]</scope>
    <source>
        <strain evidence="3">cv. Nipponbare</strain>
    </source>
</reference>
<name>Q67J14_ORYSJ</name>
<proteinExistence type="predicted"/>
<evidence type="ECO:0000313" key="2">
    <source>
        <dbReference type="EMBL" id="BAT08470.1"/>
    </source>
</evidence>
<gene>
    <name evidence="2" type="ordered locus">Os09g0459900</name>
    <name evidence="2" type="ORF">OSNPB_090459900</name>
</gene>
<organism evidence="2 3">
    <name type="scientific">Oryza sativa subsp. japonica</name>
    <name type="common">Rice</name>
    <dbReference type="NCBI Taxonomy" id="39947"/>
    <lineage>
        <taxon>Eukaryota</taxon>
        <taxon>Viridiplantae</taxon>
        <taxon>Streptophyta</taxon>
        <taxon>Embryophyta</taxon>
        <taxon>Tracheophyta</taxon>
        <taxon>Spermatophyta</taxon>
        <taxon>Magnoliopsida</taxon>
        <taxon>Liliopsida</taxon>
        <taxon>Poales</taxon>
        <taxon>Poaceae</taxon>
        <taxon>BOP clade</taxon>
        <taxon>Oryzoideae</taxon>
        <taxon>Oryzeae</taxon>
        <taxon>Oryzinae</taxon>
        <taxon>Oryza</taxon>
        <taxon>Oryza sativa</taxon>
    </lineage>
</organism>
<reference evidence="2 3" key="3">
    <citation type="journal article" date="2013" name="Rice">
        <title>Improvement of the Oryza sativa Nipponbare reference genome using next generation sequence and optical map data.</title>
        <authorList>
            <person name="Kawahara Y."/>
            <person name="de la Bastide M."/>
            <person name="Hamilton J.P."/>
            <person name="Kanamori H."/>
            <person name="McCombie W.R."/>
            <person name="Ouyang S."/>
            <person name="Schwartz D.C."/>
            <person name="Tanaka T."/>
            <person name="Wu J."/>
            <person name="Zhou S."/>
            <person name="Childs K.L."/>
            <person name="Davidson R.M."/>
            <person name="Lin H."/>
            <person name="Quesada-Ocampo L."/>
            <person name="Vaillancourt B."/>
            <person name="Sakai H."/>
            <person name="Lee S.S."/>
            <person name="Kim J."/>
            <person name="Numa H."/>
            <person name="Itoh T."/>
            <person name="Buell C.R."/>
            <person name="Matsumoto T."/>
        </authorList>
    </citation>
    <scope>NUCLEOTIDE SEQUENCE [LARGE SCALE GENOMIC DNA]</scope>
    <source>
        <strain evidence="3">cv. Nipponbare</strain>
    </source>
</reference>
<dbReference type="AlphaFoldDB" id="Q67J14"/>